<accession>A0A6J1QNL5</accession>
<feature type="compositionally biased region" description="Polar residues" evidence="1">
    <location>
        <begin position="809"/>
        <end position="820"/>
    </location>
</feature>
<feature type="region of interest" description="Disordered" evidence="1">
    <location>
        <begin position="420"/>
        <end position="439"/>
    </location>
</feature>
<proteinExistence type="predicted"/>
<feature type="compositionally biased region" description="Pro residues" evidence="1">
    <location>
        <begin position="712"/>
        <end position="732"/>
    </location>
</feature>
<feature type="compositionally biased region" description="Polar residues" evidence="1">
    <location>
        <begin position="538"/>
        <end position="547"/>
    </location>
</feature>
<dbReference type="OrthoDB" id="8193675at2759"/>
<feature type="region of interest" description="Disordered" evidence="1">
    <location>
        <begin position="451"/>
        <end position="559"/>
    </location>
</feature>
<feature type="region of interest" description="Disordered" evidence="1">
    <location>
        <begin position="161"/>
        <end position="180"/>
    </location>
</feature>
<feature type="region of interest" description="Disordered" evidence="1">
    <location>
        <begin position="300"/>
        <end position="326"/>
    </location>
</feature>
<evidence type="ECO:0000256" key="1">
    <source>
        <dbReference type="SAM" id="MobiDB-lite"/>
    </source>
</evidence>
<feature type="region of interest" description="Disordered" evidence="1">
    <location>
        <begin position="837"/>
        <end position="858"/>
    </location>
</feature>
<feature type="compositionally biased region" description="Low complexity" evidence="1">
    <location>
        <begin position="698"/>
        <end position="711"/>
    </location>
</feature>
<feature type="compositionally biased region" description="Low complexity" evidence="1">
    <location>
        <begin position="161"/>
        <end position="171"/>
    </location>
</feature>
<evidence type="ECO:0000313" key="2">
    <source>
        <dbReference type="Proteomes" id="UP000504618"/>
    </source>
</evidence>
<organism evidence="2 3">
    <name type="scientific">Temnothorax curvispinosus</name>
    <dbReference type="NCBI Taxonomy" id="300111"/>
    <lineage>
        <taxon>Eukaryota</taxon>
        <taxon>Metazoa</taxon>
        <taxon>Ecdysozoa</taxon>
        <taxon>Arthropoda</taxon>
        <taxon>Hexapoda</taxon>
        <taxon>Insecta</taxon>
        <taxon>Pterygota</taxon>
        <taxon>Neoptera</taxon>
        <taxon>Endopterygota</taxon>
        <taxon>Hymenoptera</taxon>
        <taxon>Apocrita</taxon>
        <taxon>Aculeata</taxon>
        <taxon>Formicoidea</taxon>
        <taxon>Formicidae</taxon>
        <taxon>Myrmicinae</taxon>
        <taxon>Temnothorax</taxon>
    </lineage>
</organism>
<feature type="compositionally biased region" description="Basic and acidic residues" evidence="1">
    <location>
        <begin position="30"/>
        <end position="45"/>
    </location>
</feature>
<sequence length="925" mass="104103">MARRKHKQSRKKTKFQKVQESLRKISGPDSKNENKERSDSSHPRSPESVLFESQPADLQCGDKLSPEIIPKQPRRRSKSFKDDPKIDDGIAARMIQQPSPISSKSRELDLAMCDFEHGTKYMNNFRNLEDSGERKRDDATKPLVDDPFELTESYFLSLSSLSNEHNNNNANRTTDGRSSKIVDEMTHRNTSVISRPDLKSQSRDDVRTFANIPGPVKFDEEGSLGVRSNQRKDHYIIETMDDCYLLDKTLSMNDNLAHQMNSYLARQSPTVVVNKLGRDPEELSEVPHFMILRENDERGELSGSPVHGSIGGPRDNPNKKMKGTSNGNKRVEVALERIGERLTANWREFRKIFGHLRRKNRNTRGEEVVDRGECLLHRYRRLPYVSVSTLSLPTSSVPCTPSSSPKLVSYDKVREFGGTRREAEKAGIPAESTTPRTGSVKRLCRRTTLTFGNEDDDGEVAGHRQPATRADITDPLPEGKKESKGRLLLLGSSPFSDETRQDGRIPESIIASDVELSDRNGHGGGSPQKIEYDWDGTRNPQAPQNVATPRDSRSHVSRPRRRNISRTIITWVIAICIWLIRKLLHLVNVNYNKLRQKLTVSPSSSSWTKKFDCLTETMRSESEMLRAMSEKMTRLSEDFVQMQTTTEATLNALTAEMNVFREASKKITEDNVVLLQELKKLRETLEEVQIKSLQPVTLPSSCPLSSRSSLPALPPSLPPPPPPPPPPLPPSFLPKVHTSESASSIPPPPPPLLSSVSLHSPMPPIQPTTPNSSRSNKTRTPTRKCSTPLFNRPNITVEDLLKVTLKKAPQSNKENRQNTVPGPRGPVVSLEMLRNVKLKSAKRRPNDQPGRSPRNGRVIKSRLASNINLSPILTGSEGNLERILRRVDLNRPRRLLSASSSFRERDFTQETQLLETLTYSQSVLE</sequence>
<feature type="compositionally biased region" description="Basic residues" evidence="1">
    <location>
        <begin position="1"/>
        <end position="15"/>
    </location>
</feature>
<dbReference type="RefSeq" id="XP_024884044.1">
    <property type="nucleotide sequence ID" value="XM_025028276.1"/>
</dbReference>
<feature type="region of interest" description="Disordered" evidence="1">
    <location>
        <begin position="808"/>
        <end position="827"/>
    </location>
</feature>
<reference evidence="3" key="1">
    <citation type="submission" date="2025-08" db="UniProtKB">
        <authorList>
            <consortium name="RefSeq"/>
        </authorList>
    </citation>
    <scope>IDENTIFICATION</scope>
    <source>
        <tissue evidence="3">Whole body</tissue>
    </source>
</reference>
<gene>
    <name evidence="3" type="primary">LOC112462481</name>
</gene>
<protein>
    <submittedName>
        <fullName evidence="3">Uncharacterized protein LOC112462481 isoform X1</fullName>
    </submittedName>
</protein>
<dbReference type="GeneID" id="112462481"/>
<dbReference type="AlphaFoldDB" id="A0A6J1QNL5"/>
<evidence type="ECO:0000313" key="3">
    <source>
        <dbReference type="RefSeq" id="XP_024884044.1"/>
    </source>
</evidence>
<keyword evidence="2" id="KW-1185">Reference proteome</keyword>
<feature type="region of interest" description="Disordered" evidence="1">
    <location>
        <begin position="1"/>
        <end position="85"/>
    </location>
</feature>
<dbReference type="Proteomes" id="UP000504618">
    <property type="component" value="Unplaced"/>
</dbReference>
<feature type="region of interest" description="Disordered" evidence="1">
    <location>
        <begin position="696"/>
        <end position="793"/>
    </location>
</feature>
<name>A0A6J1QNL5_9HYME</name>